<dbReference type="Proteomes" id="UP001254848">
    <property type="component" value="Unassembled WGS sequence"/>
</dbReference>
<protein>
    <submittedName>
        <fullName evidence="1">Uncharacterized protein</fullName>
    </submittedName>
</protein>
<name>A0ABU3NZX4_9FIRM</name>
<dbReference type="EMBL" id="JAUOZS010000001">
    <property type="protein sequence ID" value="MDT8901877.1"/>
    <property type="molecule type" value="Genomic_DNA"/>
</dbReference>
<proteinExistence type="predicted"/>
<accession>A0ABU3NZX4</accession>
<gene>
    <name evidence="1" type="ORF">Q4T40_11520</name>
</gene>
<dbReference type="RefSeq" id="WP_413780374.1">
    <property type="nucleotide sequence ID" value="NZ_JAUOZS010000001.1"/>
</dbReference>
<comment type="caution">
    <text evidence="1">The sequence shown here is derived from an EMBL/GenBank/DDBJ whole genome shotgun (WGS) entry which is preliminary data.</text>
</comment>
<sequence length="78" mass="8951">MLHIITEVMTMADKYAATYKFGNTVVHVVAPPPMTEERKKQILADFHHASWAVWNSLSDETKLRLNAEAEKDGQRRII</sequence>
<keyword evidence="2" id="KW-1185">Reference proteome</keyword>
<reference evidence="1 2" key="1">
    <citation type="submission" date="2023-07" db="EMBL/GenBank/DDBJ databases">
        <title>The novel representative of Negativicutes class, Anaeroselena agilis gen. nov. sp. nov.</title>
        <authorList>
            <person name="Prokofeva M.I."/>
            <person name="Elcheninov A.G."/>
            <person name="Klyukina A."/>
            <person name="Kublanov I.V."/>
            <person name="Frolov E.N."/>
            <person name="Podosokorskaya O.A."/>
        </authorList>
    </citation>
    <scope>NUCLEOTIDE SEQUENCE [LARGE SCALE GENOMIC DNA]</scope>
    <source>
        <strain evidence="1 2">4137-cl</strain>
    </source>
</reference>
<evidence type="ECO:0000313" key="1">
    <source>
        <dbReference type="EMBL" id="MDT8901877.1"/>
    </source>
</evidence>
<evidence type="ECO:0000313" key="2">
    <source>
        <dbReference type="Proteomes" id="UP001254848"/>
    </source>
</evidence>
<organism evidence="1 2">
    <name type="scientific">Anaeroselena agilis</name>
    <dbReference type="NCBI Taxonomy" id="3063788"/>
    <lineage>
        <taxon>Bacteria</taxon>
        <taxon>Bacillati</taxon>
        <taxon>Bacillota</taxon>
        <taxon>Negativicutes</taxon>
        <taxon>Acetonemataceae</taxon>
        <taxon>Anaeroselena</taxon>
    </lineage>
</organism>